<evidence type="ECO:0000313" key="1">
    <source>
        <dbReference type="EMBL" id="QTN35289.1"/>
    </source>
</evidence>
<evidence type="ECO:0000313" key="2">
    <source>
        <dbReference type="Proteomes" id="UP000665026"/>
    </source>
</evidence>
<dbReference type="InterPro" id="IPR045467">
    <property type="entry name" value="DUF6497"/>
</dbReference>
<protein>
    <submittedName>
        <fullName evidence="1">Uncharacterized protein</fullName>
    </submittedName>
</protein>
<sequence length="130" mass="14568">MRSLALIAAVPMLMQSCEKEAETASDIPSGFNHSLFETLDDVMPDGKRVMRLRYVAEDMTAEDHQKVAEDFAALCARDALPRQAEAKPPFDQAVISLANKKSEFGVFNPDVTQYFEAFTLENDTCIWEAF</sequence>
<dbReference type="AlphaFoldDB" id="A0A975I6V1"/>
<dbReference type="KEGG" id="cact:HZ995_12470"/>
<dbReference type="EMBL" id="CP060010">
    <property type="protein sequence ID" value="QTN35289.1"/>
    <property type="molecule type" value="Genomic_DNA"/>
</dbReference>
<gene>
    <name evidence="1" type="ORF">HZ995_12470</name>
</gene>
<organism evidence="1 2">
    <name type="scientific">Cognatishimia activa</name>
    <dbReference type="NCBI Taxonomy" id="1715691"/>
    <lineage>
        <taxon>Bacteria</taxon>
        <taxon>Pseudomonadati</taxon>
        <taxon>Pseudomonadota</taxon>
        <taxon>Alphaproteobacteria</taxon>
        <taxon>Rhodobacterales</taxon>
        <taxon>Paracoccaceae</taxon>
        <taxon>Cognatishimia</taxon>
    </lineage>
</organism>
<accession>A0A975I6V1</accession>
<dbReference type="Proteomes" id="UP000665026">
    <property type="component" value="Chromosome"/>
</dbReference>
<proteinExistence type="predicted"/>
<dbReference type="RefSeq" id="WP_209355975.1">
    <property type="nucleotide sequence ID" value="NZ_CP060010.1"/>
</dbReference>
<dbReference type="PROSITE" id="PS51257">
    <property type="entry name" value="PROKAR_LIPOPROTEIN"/>
    <property type="match status" value="1"/>
</dbReference>
<name>A0A975I6V1_9RHOB</name>
<reference evidence="1" key="1">
    <citation type="submission" date="2020-07" db="EMBL/GenBank/DDBJ databases">
        <title>Genome sequences of bacteria associated with the marine, planktonic diatom Thalassiosira profunda strain ECT2AJA-044.</title>
        <authorList>
            <person name="Gargas C.B."/>
            <person name="Roberts W.R."/>
            <person name="Alverson A.J."/>
        </authorList>
    </citation>
    <scope>NUCLEOTIDE SEQUENCE</scope>
    <source>
        <strain evidence="1">ECT2AJA-044</strain>
    </source>
</reference>
<dbReference type="Pfam" id="PF20107">
    <property type="entry name" value="DUF6497"/>
    <property type="match status" value="1"/>
</dbReference>